<dbReference type="GO" id="GO:0005634">
    <property type="term" value="C:nucleus"/>
    <property type="evidence" value="ECO:0007669"/>
    <property type="project" value="UniProtKB-SubCell"/>
</dbReference>
<accession>A0A397GL20</accession>
<evidence type="ECO:0000313" key="9">
    <source>
        <dbReference type="EMBL" id="RHZ51701.1"/>
    </source>
</evidence>
<keyword evidence="4" id="KW-0862">Zinc</keyword>
<dbReference type="Pfam" id="PF05699">
    <property type="entry name" value="Dimer_Tnp_hAT"/>
    <property type="match status" value="1"/>
</dbReference>
<dbReference type="InterPro" id="IPR008906">
    <property type="entry name" value="HATC_C_dom"/>
</dbReference>
<dbReference type="InterPro" id="IPR007021">
    <property type="entry name" value="DUF659"/>
</dbReference>
<evidence type="ECO:0000256" key="5">
    <source>
        <dbReference type="ARBA" id="ARBA00023242"/>
    </source>
</evidence>
<dbReference type="InterPro" id="IPR052035">
    <property type="entry name" value="ZnF_BED_domain_contain"/>
</dbReference>
<evidence type="ECO:0000256" key="6">
    <source>
        <dbReference type="SAM" id="Coils"/>
    </source>
</evidence>
<feature type="domain" description="DUF659" evidence="7">
    <location>
        <begin position="147"/>
        <end position="296"/>
    </location>
</feature>
<keyword evidence="5" id="KW-0539">Nucleus</keyword>
<keyword evidence="6" id="KW-0175">Coiled coil</keyword>
<dbReference type="SUPFAM" id="SSF53098">
    <property type="entry name" value="Ribonuclease H-like"/>
    <property type="match status" value="1"/>
</dbReference>
<feature type="coiled-coil region" evidence="6">
    <location>
        <begin position="677"/>
        <end position="736"/>
    </location>
</feature>
<evidence type="ECO:0000256" key="1">
    <source>
        <dbReference type="ARBA" id="ARBA00004123"/>
    </source>
</evidence>
<evidence type="ECO:0000256" key="2">
    <source>
        <dbReference type="ARBA" id="ARBA00022723"/>
    </source>
</evidence>
<evidence type="ECO:0000313" key="10">
    <source>
        <dbReference type="Proteomes" id="UP000266861"/>
    </source>
</evidence>
<reference evidence="9 10" key="1">
    <citation type="submission" date="2018-08" db="EMBL/GenBank/DDBJ databases">
        <title>Genome and evolution of the arbuscular mycorrhizal fungus Diversispora epigaea (formerly Glomus versiforme) and its bacterial endosymbionts.</title>
        <authorList>
            <person name="Sun X."/>
            <person name="Fei Z."/>
            <person name="Harrison M."/>
        </authorList>
    </citation>
    <scope>NUCLEOTIDE SEQUENCE [LARGE SCALE GENOMIC DNA]</scope>
    <source>
        <strain evidence="9 10">IT104</strain>
    </source>
</reference>
<dbReference type="InterPro" id="IPR012337">
    <property type="entry name" value="RNaseH-like_sf"/>
</dbReference>
<feature type="domain" description="HAT C-terminal dimerisation" evidence="8">
    <location>
        <begin position="514"/>
        <end position="567"/>
    </location>
</feature>
<comment type="subcellular location">
    <subcellularLocation>
        <location evidence="1">Nucleus</location>
    </subcellularLocation>
</comment>
<evidence type="ECO:0000256" key="3">
    <source>
        <dbReference type="ARBA" id="ARBA00022771"/>
    </source>
</evidence>
<evidence type="ECO:0000259" key="7">
    <source>
        <dbReference type="Pfam" id="PF04937"/>
    </source>
</evidence>
<dbReference type="PANTHER" id="PTHR46481:SF10">
    <property type="entry name" value="ZINC FINGER BED DOMAIN-CONTAINING PROTEIN 39"/>
    <property type="match status" value="1"/>
</dbReference>
<dbReference type="AlphaFoldDB" id="A0A397GL20"/>
<dbReference type="OrthoDB" id="3236755at2759"/>
<dbReference type="GO" id="GO:0046983">
    <property type="term" value="F:protein dimerization activity"/>
    <property type="evidence" value="ECO:0007669"/>
    <property type="project" value="InterPro"/>
</dbReference>
<evidence type="ECO:0000259" key="8">
    <source>
        <dbReference type="Pfam" id="PF05699"/>
    </source>
</evidence>
<evidence type="ECO:0000256" key="4">
    <source>
        <dbReference type="ARBA" id="ARBA00022833"/>
    </source>
</evidence>
<dbReference type="STRING" id="1348612.A0A397GL20"/>
<proteinExistence type="predicted"/>
<dbReference type="Proteomes" id="UP000266861">
    <property type="component" value="Unassembled WGS sequence"/>
</dbReference>
<keyword evidence="10" id="KW-1185">Reference proteome</keyword>
<gene>
    <name evidence="9" type="ORF">Glove_475g16</name>
</gene>
<dbReference type="GO" id="GO:0008270">
    <property type="term" value="F:zinc ion binding"/>
    <property type="evidence" value="ECO:0007669"/>
    <property type="project" value="UniProtKB-KW"/>
</dbReference>
<dbReference type="EMBL" id="PQFF01000414">
    <property type="protein sequence ID" value="RHZ51701.1"/>
    <property type="molecule type" value="Genomic_DNA"/>
</dbReference>
<evidence type="ECO:0008006" key="11">
    <source>
        <dbReference type="Google" id="ProtNLM"/>
    </source>
</evidence>
<protein>
    <recommendedName>
        <fullName evidence="11">BED-type domain-containing protein</fullName>
    </recommendedName>
</protein>
<organism evidence="9 10">
    <name type="scientific">Diversispora epigaea</name>
    <dbReference type="NCBI Taxonomy" id="1348612"/>
    <lineage>
        <taxon>Eukaryota</taxon>
        <taxon>Fungi</taxon>
        <taxon>Fungi incertae sedis</taxon>
        <taxon>Mucoromycota</taxon>
        <taxon>Glomeromycotina</taxon>
        <taxon>Glomeromycetes</taxon>
        <taxon>Diversisporales</taxon>
        <taxon>Diversisporaceae</taxon>
        <taxon>Diversispora</taxon>
    </lineage>
</organism>
<keyword evidence="3" id="KW-0863">Zinc-finger</keyword>
<name>A0A397GL20_9GLOM</name>
<dbReference type="Pfam" id="PF04937">
    <property type="entry name" value="DUF659"/>
    <property type="match status" value="1"/>
</dbReference>
<sequence length="747" mass="86892">MTKTGGAKFDEVWKYFIQDNDQRNGHYSATCYHCDTTWARGKPTVMKAHLANICKSCPEDISKYWRDKLAEQTINYTRTSKQSNLPHNQATITQHFSSNQPLPLQVNSRLDKSLIKMWIITGVPFEIIENPFTIDFLKELNPGYASPSRTTLSGRFLDEEVARVNKYIDQELENAENLTLVLDGWTSIRSDSLYNFIIITSERKEYLIALKNFSKESHTGEMLANEIAIIIEKIGSEKFAAVVTDAAANCRVAREKIQFSYPHIWNIRCIAHAFNLIASDLVKLDAIKEFITKCNKLCHFFHDSNKSNAYLKQGLAEMKIKSEGLKTWIKTRWGSLYSTTNSILKAQPVFDWILSEHSEIITNLEIIRILKDEEFFSTCRFIRHIWEPIKESINRVESKSVDLADCFIFLIKLAVAIHQISNLNPFKREAIIIFNKRYEEFLHPIYTLTYFLHPHYRGRGLKDSVFREIALTAVQLWQNLGHSDNLCKELLSQLRRYEAKLNPFDLTYTEIDTPQVWWGSIKKKPQHLVQLAIRLFSITPSQASCERNFSTLKWLLGDHRTRMNITKLEGMTKVRSYYLSNICNELKYYGKELTENDIRSVINNTNMGDILELDDEESEIDINNNILNDNNNNSLIIGNIIDLNNFENENEISDEINDNEIGTLDYNPEDIINNFLFDELNETNNEMELNNRNEINDNEIGTLDYNPEDIINNFLFDELNETNNEMELNNRSDEMELNERNDEMESN</sequence>
<keyword evidence="2" id="KW-0479">Metal-binding</keyword>
<comment type="caution">
    <text evidence="9">The sequence shown here is derived from an EMBL/GenBank/DDBJ whole genome shotgun (WGS) entry which is preliminary data.</text>
</comment>
<dbReference type="PANTHER" id="PTHR46481">
    <property type="entry name" value="ZINC FINGER BED DOMAIN-CONTAINING PROTEIN 4"/>
    <property type="match status" value="1"/>
</dbReference>